<name>A0A917B027_9MICO</name>
<dbReference type="Proteomes" id="UP000598775">
    <property type="component" value="Unassembled WGS sequence"/>
</dbReference>
<dbReference type="EMBL" id="BMGP01000001">
    <property type="protein sequence ID" value="GGF11044.1"/>
    <property type="molecule type" value="Genomic_DNA"/>
</dbReference>
<comment type="caution">
    <text evidence="1">The sequence shown here is derived from an EMBL/GenBank/DDBJ whole genome shotgun (WGS) entry which is preliminary data.</text>
</comment>
<evidence type="ECO:0000313" key="1">
    <source>
        <dbReference type="EMBL" id="GGF11044.1"/>
    </source>
</evidence>
<keyword evidence="2" id="KW-1185">Reference proteome</keyword>
<sequence>MPESASECTLSASIDDEPEMMKAMNLMMAIPTFAPSAARIALLPPEVLTGEASFFRFVVVVNPRMDE</sequence>
<reference evidence="1 2" key="1">
    <citation type="journal article" date="2014" name="Int. J. Syst. Evol. Microbiol.">
        <title>Complete genome sequence of Corynebacterium casei LMG S-19264T (=DSM 44701T), isolated from a smear-ripened cheese.</title>
        <authorList>
            <consortium name="US DOE Joint Genome Institute (JGI-PGF)"/>
            <person name="Walter F."/>
            <person name="Albersmeier A."/>
            <person name="Kalinowski J."/>
            <person name="Ruckert C."/>
        </authorList>
    </citation>
    <scope>NUCLEOTIDE SEQUENCE [LARGE SCALE GENOMIC DNA]</scope>
    <source>
        <strain evidence="1 2">CGMCC 1.12976</strain>
    </source>
</reference>
<evidence type="ECO:0000313" key="2">
    <source>
        <dbReference type="Proteomes" id="UP000598775"/>
    </source>
</evidence>
<gene>
    <name evidence="1" type="ORF">GCM10011399_01060</name>
</gene>
<accession>A0A917B027</accession>
<organism evidence="1 2">
    <name type="scientific">Subtercola lobariae</name>
    <dbReference type="NCBI Taxonomy" id="1588641"/>
    <lineage>
        <taxon>Bacteria</taxon>
        <taxon>Bacillati</taxon>
        <taxon>Actinomycetota</taxon>
        <taxon>Actinomycetes</taxon>
        <taxon>Micrococcales</taxon>
        <taxon>Microbacteriaceae</taxon>
        <taxon>Subtercola</taxon>
    </lineage>
</organism>
<proteinExistence type="predicted"/>
<dbReference type="AlphaFoldDB" id="A0A917B027"/>
<protein>
    <submittedName>
        <fullName evidence="1">Uncharacterized protein</fullName>
    </submittedName>
</protein>